<dbReference type="InterPro" id="IPR022742">
    <property type="entry name" value="Hydrolase_4"/>
</dbReference>
<comment type="caution">
    <text evidence="4">The sequence shown here is derived from an EMBL/GenBank/DDBJ whole genome shotgun (WGS) entry which is preliminary data.</text>
</comment>
<dbReference type="Gene3D" id="3.10.450.590">
    <property type="match status" value="1"/>
</dbReference>
<dbReference type="Pfam" id="PF12146">
    <property type="entry name" value="Hydrolase_4"/>
    <property type="match status" value="1"/>
</dbReference>
<dbReference type="RefSeq" id="WP_131597774.1">
    <property type="nucleotide sequence ID" value="NZ_SJSL01000008.1"/>
</dbReference>
<keyword evidence="5" id="KW-1185">Reference proteome</keyword>
<evidence type="ECO:0000313" key="4">
    <source>
        <dbReference type="EMBL" id="TCC98057.1"/>
    </source>
</evidence>
<dbReference type="InterPro" id="IPR024981">
    <property type="entry name" value="DUF3887"/>
</dbReference>
<dbReference type="Proteomes" id="UP000293347">
    <property type="component" value="Unassembled WGS sequence"/>
</dbReference>
<dbReference type="OrthoDB" id="9809549at2"/>
<keyword evidence="4" id="KW-0378">Hydrolase</keyword>
<dbReference type="InterPro" id="IPR053145">
    <property type="entry name" value="AB_hydrolase_Est10"/>
</dbReference>
<evidence type="ECO:0000259" key="3">
    <source>
        <dbReference type="Pfam" id="PF13026"/>
    </source>
</evidence>
<evidence type="ECO:0000256" key="1">
    <source>
        <dbReference type="SAM" id="SignalP"/>
    </source>
</evidence>
<feature type="domain" description="Serine aminopeptidase S33" evidence="2">
    <location>
        <begin position="194"/>
        <end position="405"/>
    </location>
</feature>
<gene>
    <name evidence="4" type="ORF">EZ437_19630</name>
</gene>
<dbReference type="PANTHER" id="PTHR43265">
    <property type="entry name" value="ESTERASE ESTD"/>
    <property type="match status" value="1"/>
</dbReference>
<dbReference type="SUPFAM" id="SSF53474">
    <property type="entry name" value="alpha/beta-Hydrolases"/>
    <property type="match status" value="1"/>
</dbReference>
<feature type="signal peptide" evidence="1">
    <location>
        <begin position="1"/>
        <end position="19"/>
    </location>
</feature>
<dbReference type="EMBL" id="SJSL01000008">
    <property type="protein sequence ID" value="TCC98057.1"/>
    <property type="molecule type" value="Genomic_DNA"/>
</dbReference>
<dbReference type="Gene3D" id="3.40.50.1820">
    <property type="entry name" value="alpha/beta hydrolase"/>
    <property type="match status" value="1"/>
</dbReference>
<evidence type="ECO:0000259" key="2">
    <source>
        <dbReference type="Pfam" id="PF12146"/>
    </source>
</evidence>
<dbReference type="Pfam" id="PF13026">
    <property type="entry name" value="DUF3887"/>
    <property type="match status" value="1"/>
</dbReference>
<keyword evidence="1" id="KW-0732">Signal</keyword>
<dbReference type="GO" id="GO:0052689">
    <property type="term" value="F:carboxylic ester hydrolase activity"/>
    <property type="evidence" value="ECO:0007669"/>
    <property type="project" value="TreeGrafter"/>
</dbReference>
<dbReference type="InterPro" id="IPR029058">
    <property type="entry name" value="AB_hydrolase_fold"/>
</dbReference>
<organism evidence="4 5">
    <name type="scientific">Pedobacter psychroterrae</name>
    <dbReference type="NCBI Taxonomy" id="2530453"/>
    <lineage>
        <taxon>Bacteria</taxon>
        <taxon>Pseudomonadati</taxon>
        <taxon>Bacteroidota</taxon>
        <taxon>Sphingobacteriia</taxon>
        <taxon>Sphingobacteriales</taxon>
        <taxon>Sphingobacteriaceae</taxon>
        <taxon>Pedobacter</taxon>
    </lineage>
</organism>
<dbReference type="PANTHER" id="PTHR43265:SF1">
    <property type="entry name" value="ESTERASE ESTD"/>
    <property type="match status" value="1"/>
</dbReference>
<reference evidence="4 5" key="1">
    <citation type="submission" date="2019-02" db="EMBL/GenBank/DDBJ databases">
        <title>Pedobacter sp. RP-1-14 sp. nov., isolated from Arctic soil.</title>
        <authorList>
            <person name="Dahal R.H."/>
        </authorList>
    </citation>
    <scope>NUCLEOTIDE SEQUENCE [LARGE SCALE GENOMIC DNA]</scope>
    <source>
        <strain evidence="4 5">RP-1-14</strain>
    </source>
</reference>
<feature type="chain" id="PRO_5021017279" evidence="1">
    <location>
        <begin position="20"/>
        <end position="437"/>
    </location>
</feature>
<proteinExistence type="predicted"/>
<sequence>MKKVALLFFTLLLTTSAFSQGMLNLFGRSEDYFKSLSEEKYTEAYNFFDDSFKTKISEDNLKDLWSKITEKFGKLENVSVVGTKAQGEYYVVTVEAKFSGDTQNFIIGFNKTDKIVGFFIQPKAASEAYKLPMYADSTLYKETEIYVKTPKHQLVGKLIVPKNATNYPVVVLVHGSGPSDMDESVGANKPFKDLALGLAAKGIASIRYVKRTLVYAGDFSGAFTVKEEVLDDALAAIELARTTPGIDKKQIYLLGHSLGGMLAPRLGALAPDLKGLILLAAPARKLTDIIIDQNKYMFSLAKDTTDKGKKLLDTIILELSQTKITQLGTVKPDSLLLGMPASYWVDLNIYDQVAVAKKLKQRIFIAQGGNDFQVTEQDYTLWKTALEKQKSATVKLYPDLNHLMATQKEKGNSQQYDIPGNVSSVLVDDLAIWIKTK</sequence>
<feature type="domain" description="DUF3887" evidence="3">
    <location>
        <begin position="29"/>
        <end position="118"/>
    </location>
</feature>
<accession>A0A4R0NEB8</accession>
<evidence type="ECO:0000313" key="5">
    <source>
        <dbReference type="Proteomes" id="UP000293347"/>
    </source>
</evidence>
<dbReference type="AlphaFoldDB" id="A0A4R0NEB8"/>
<name>A0A4R0NEB8_9SPHI</name>
<protein>
    <submittedName>
        <fullName evidence="4">Alpha/beta fold hydrolase</fullName>
    </submittedName>
</protein>